<name>G4Z7V5_PHYSP</name>
<keyword evidence="2" id="KW-1185">Reference proteome</keyword>
<evidence type="ECO:0008006" key="3">
    <source>
        <dbReference type="Google" id="ProtNLM"/>
    </source>
</evidence>
<dbReference type="RefSeq" id="XP_009525207.1">
    <property type="nucleotide sequence ID" value="XM_009526912.1"/>
</dbReference>
<gene>
    <name evidence="1" type="ORF">PHYSODRAFT_445515</name>
</gene>
<feature type="non-terminal residue" evidence="1">
    <location>
        <position position="1"/>
    </location>
</feature>
<accession>G4Z7V5</accession>
<dbReference type="AlphaFoldDB" id="G4Z7V5"/>
<protein>
    <recommendedName>
        <fullName evidence="3">Helicase-associated domain-containing protein</fullName>
    </recommendedName>
</protein>
<dbReference type="PANTHER" id="PTHR37066:SF1">
    <property type="entry name" value="LNS2_PITP DOMAIN-CONTAINING PROTEIN"/>
    <property type="match status" value="1"/>
</dbReference>
<sequence length="59" mass="7072">LSAGMKEELERIDFVWNASQYKWDHIVLPSLQRFYEVHRHSDIPRDFIVPTGDDSWPRS</sequence>
<evidence type="ECO:0000313" key="1">
    <source>
        <dbReference type="EMBL" id="EGZ22490.1"/>
    </source>
</evidence>
<dbReference type="EMBL" id="JH159153">
    <property type="protein sequence ID" value="EGZ22490.1"/>
    <property type="molecule type" value="Genomic_DNA"/>
</dbReference>
<reference evidence="1 2" key="1">
    <citation type="journal article" date="2006" name="Science">
        <title>Phytophthora genome sequences uncover evolutionary origins and mechanisms of pathogenesis.</title>
        <authorList>
            <person name="Tyler B.M."/>
            <person name="Tripathy S."/>
            <person name="Zhang X."/>
            <person name="Dehal P."/>
            <person name="Jiang R.H."/>
            <person name="Aerts A."/>
            <person name="Arredondo F.D."/>
            <person name="Baxter L."/>
            <person name="Bensasson D."/>
            <person name="Beynon J.L."/>
            <person name="Chapman J."/>
            <person name="Damasceno C.M."/>
            <person name="Dorrance A.E."/>
            <person name="Dou D."/>
            <person name="Dickerman A.W."/>
            <person name="Dubchak I.L."/>
            <person name="Garbelotto M."/>
            <person name="Gijzen M."/>
            <person name="Gordon S.G."/>
            <person name="Govers F."/>
            <person name="Grunwald N.J."/>
            <person name="Huang W."/>
            <person name="Ivors K.L."/>
            <person name="Jones R.W."/>
            <person name="Kamoun S."/>
            <person name="Krampis K."/>
            <person name="Lamour K.H."/>
            <person name="Lee M.K."/>
            <person name="McDonald W.H."/>
            <person name="Medina M."/>
            <person name="Meijer H.J."/>
            <person name="Nordberg E.K."/>
            <person name="Maclean D.J."/>
            <person name="Ospina-Giraldo M.D."/>
            <person name="Morris P.F."/>
            <person name="Phuntumart V."/>
            <person name="Putnam N.H."/>
            <person name="Rash S."/>
            <person name="Rose J.K."/>
            <person name="Sakihama Y."/>
            <person name="Salamov A.A."/>
            <person name="Savidor A."/>
            <person name="Scheuring C.F."/>
            <person name="Smith B.M."/>
            <person name="Sobral B.W."/>
            <person name="Terry A."/>
            <person name="Torto-Alalibo T.A."/>
            <person name="Win J."/>
            <person name="Xu Z."/>
            <person name="Zhang H."/>
            <person name="Grigoriev I.V."/>
            <person name="Rokhsar D.S."/>
            <person name="Boore J.L."/>
        </authorList>
    </citation>
    <scope>NUCLEOTIDE SEQUENCE [LARGE SCALE GENOMIC DNA]</scope>
    <source>
        <strain evidence="1 2">P6497</strain>
    </source>
</reference>
<dbReference type="GeneID" id="20652777"/>
<organism evidence="1 2">
    <name type="scientific">Phytophthora sojae (strain P6497)</name>
    <name type="common">Soybean stem and root rot agent</name>
    <name type="synonym">Phytophthora megasperma f. sp. glycines</name>
    <dbReference type="NCBI Taxonomy" id="1094619"/>
    <lineage>
        <taxon>Eukaryota</taxon>
        <taxon>Sar</taxon>
        <taxon>Stramenopiles</taxon>
        <taxon>Oomycota</taxon>
        <taxon>Peronosporomycetes</taxon>
        <taxon>Peronosporales</taxon>
        <taxon>Peronosporaceae</taxon>
        <taxon>Phytophthora</taxon>
    </lineage>
</organism>
<evidence type="ECO:0000313" key="2">
    <source>
        <dbReference type="Proteomes" id="UP000002640"/>
    </source>
</evidence>
<dbReference type="PANTHER" id="PTHR37066">
    <property type="entry name" value="HELICASE-ASSOCIATED"/>
    <property type="match status" value="1"/>
</dbReference>
<proteinExistence type="predicted"/>
<dbReference type="KEGG" id="psoj:PHYSODRAFT_445515"/>
<dbReference type="InParanoid" id="G4Z7V5"/>
<dbReference type="STRING" id="1094619.G4Z7V5"/>
<feature type="non-terminal residue" evidence="1">
    <location>
        <position position="59"/>
    </location>
</feature>
<dbReference type="Proteomes" id="UP000002640">
    <property type="component" value="Unassembled WGS sequence"/>
</dbReference>